<accession>A0A9X0QET8</accession>
<evidence type="ECO:0000313" key="5">
    <source>
        <dbReference type="Proteomes" id="UP000535182"/>
    </source>
</evidence>
<comment type="similarity">
    <text evidence="1">Belongs to the cycloisomerase 2 family.</text>
</comment>
<gene>
    <name evidence="4" type="ORF">HDF14_002691</name>
</gene>
<keyword evidence="3" id="KW-1133">Transmembrane helix</keyword>
<feature type="transmembrane region" description="Helical" evidence="3">
    <location>
        <begin position="12"/>
        <end position="37"/>
    </location>
</feature>
<dbReference type="InterPro" id="IPR019405">
    <property type="entry name" value="Lactonase_7-beta_prop"/>
</dbReference>
<dbReference type="InterPro" id="IPR015943">
    <property type="entry name" value="WD40/YVTN_repeat-like_dom_sf"/>
</dbReference>
<reference evidence="4 5" key="1">
    <citation type="submission" date="2020-08" db="EMBL/GenBank/DDBJ databases">
        <title>Genomic Encyclopedia of Type Strains, Phase IV (KMG-V): Genome sequencing to study the core and pangenomes of soil and plant-associated prokaryotes.</title>
        <authorList>
            <person name="Whitman W."/>
        </authorList>
    </citation>
    <scope>NUCLEOTIDE SEQUENCE [LARGE SCALE GENOMIC DNA]</scope>
    <source>
        <strain evidence="4 5">X5P2</strain>
    </source>
</reference>
<keyword evidence="3" id="KW-0472">Membrane</keyword>
<evidence type="ECO:0000256" key="3">
    <source>
        <dbReference type="SAM" id="Phobius"/>
    </source>
</evidence>
<sequence length="422" mass="43133">MKLSRIGRVAMALVVSVAMGLGMTACGGGTIGFMWVLGTQYNQIAGFKIDDFTGNLTAIPHSPFTSGGANPVSIVVKPGGRFIYVVNRGGGNGPSAGLPCGTAGSISEFSVGGQGVLTFQQCFQSQGTNPVWAAHDSTGNFLYVLDQQAPPPTGTPADPNPPAPSNGDITVFSIDPNTGRLTLVLNQQIKDPVTGLQITYFPVGQTPTMLAVAGSCVLTLNTADQTVSPYAVGTSGQLTLTTTQKFNSGAVRPTSIITGGSNVYITDAGAPNANSPGQVLPFTVGATSCSLNTITGGAVGNISPAANPVYSLVDSKNKFVYVANQSTTNTTNPNSSISAFTIQTTGQLQELNDPGNNPYTVGAGPVCMVEDPSFQYVYTSNGDGTVTGKQISTTGTLSDLRRGSTFTATGQATCLAVSGNVD</sequence>
<dbReference type="InterPro" id="IPR050282">
    <property type="entry name" value="Cycloisomerase_2"/>
</dbReference>
<name>A0A9X0QET8_9BACT</name>
<dbReference type="GO" id="GO:0006006">
    <property type="term" value="P:glucose metabolic process"/>
    <property type="evidence" value="ECO:0007669"/>
    <property type="project" value="UniProtKB-KW"/>
</dbReference>
<protein>
    <submittedName>
        <fullName evidence="4">6-phosphogluconolactonase (Cycloisomerase 2 family)</fullName>
    </submittedName>
</protein>
<dbReference type="GO" id="GO:0017057">
    <property type="term" value="F:6-phosphogluconolactonase activity"/>
    <property type="evidence" value="ECO:0007669"/>
    <property type="project" value="TreeGrafter"/>
</dbReference>
<keyword evidence="2" id="KW-0313">Glucose metabolism</keyword>
<dbReference type="PANTHER" id="PTHR30344">
    <property type="entry name" value="6-PHOSPHOGLUCONOLACTONASE-RELATED"/>
    <property type="match status" value="1"/>
</dbReference>
<dbReference type="Pfam" id="PF10282">
    <property type="entry name" value="Lactonase"/>
    <property type="match status" value="1"/>
</dbReference>
<dbReference type="EMBL" id="JACHEB010000005">
    <property type="protein sequence ID" value="MBB5329075.1"/>
    <property type="molecule type" value="Genomic_DNA"/>
</dbReference>
<evidence type="ECO:0000313" key="4">
    <source>
        <dbReference type="EMBL" id="MBB5329075.1"/>
    </source>
</evidence>
<dbReference type="Proteomes" id="UP000535182">
    <property type="component" value="Unassembled WGS sequence"/>
</dbReference>
<keyword evidence="3" id="KW-0812">Transmembrane</keyword>
<dbReference type="AlphaFoldDB" id="A0A9X0QET8"/>
<dbReference type="PANTHER" id="PTHR30344:SF1">
    <property type="entry name" value="6-PHOSPHOGLUCONOLACTONASE"/>
    <property type="match status" value="1"/>
</dbReference>
<proteinExistence type="inferred from homology"/>
<comment type="caution">
    <text evidence="4">The sequence shown here is derived from an EMBL/GenBank/DDBJ whole genome shotgun (WGS) entry which is preliminary data.</text>
</comment>
<evidence type="ECO:0000256" key="2">
    <source>
        <dbReference type="ARBA" id="ARBA00022526"/>
    </source>
</evidence>
<dbReference type="PROSITE" id="PS51257">
    <property type="entry name" value="PROKAR_LIPOPROTEIN"/>
    <property type="match status" value="1"/>
</dbReference>
<organism evidence="4 5">
    <name type="scientific">Tunturiibacter gelidiferens</name>
    <dbReference type="NCBI Taxonomy" id="3069689"/>
    <lineage>
        <taxon>Bacteria</taxon>
        <taxon>Pseudomonadati</taxon>
        <taxon>Acidobacteriota</taxon>
        <taxon>Terriglobia</taxon>
        <taxon>Terriglobales</taxon>
        <taxon>Acidobacteriaceae</taxon>
        <taxon>Tunturiibacter</taxon>
    </lineage>
</organism>
<keyword evidence="5" id="KW-1185">Reference proteome</keyword>
<dbReference type="Gene3D" id="2.130.10.10">
    <property type="entry name" value="YVTN repeat-like/Quinoprotein amine dehydrogenase"/>
    <property type="match status" value="2"/>
</dbReference>
<dbReference type="SUPFAM" id="SSF50974">
    <property type="entry name" value="Nitrous oxide reductase, N-terminal domain"/>
    <property type="match status" value="1"/>
</dbReference>
<evidence type="ECO:0000256" key="1">
    <source>
        <dbReference type="ARBA" id="ARBA00005564"/>
    </source>
</evidence>
<dbReference type="RefSeq" id="WP_183977213.1">
    <property type="nucleotide sequence ID" value="NZ_JACHEB010000005.1"/>
</dbReference>
<keyword evidence="2" id="KW-0119">Carbohydrate metabolism</keyword>
<dbReference type="InterPro" id="IPR011045">
    <property type="entry name" value="N2O_reductase_N"/>
</dbReference>